<organism evidence="5">
    <name type="scientific">marine metagenome</name>
    <dbReference type="NCBI Taxonomy" id="408172"/>
    <lineage>
        <taxon>unclassified sequences</taxon>
        <taxon>metagenomes</taxon>
        <taxon>ecological metagenomes</taxon>
    </lineage>
</organism>
<dbReference type="HAMAP" id="MF_01929">
    <property type="entry name" value="PurE_classI"/>
    <property type="match status" value="1"/>
</dbReference>
<dbReference type="SMART" id="SM01001">
    <property type="entry name" value="AIRC"/>
    <property type="match status" value="1"/>
</dbReference>
<reference evidence="5" key="1">
    <citation type="submission" date="2018-05" db="EMBL/GenBank/DDBJ databases">
        <authorList>
            <person name="Lanie J.A."/>
            <person name="Ng W.-L."/>
            <person name="Kazmierczak K.M."/>
            <person name="Andrzejewski T.M."/>
            <person name="Davidsen T.M."/>
            <person name="Wayne K.J."/>
            <person name="Tettelin H."/>
            <person name="Glass J.I."/>
            <person name="Rusch D."/>
            <person name="Podicherti R."/>
            <person name="Tsui H.-C.T."/>
            <person name="Winkler M.E."/>
        </authorList>
    </citation>
    <scope>NUCLEOTIDE SEQUENCE</scope>
</reference>
<accession>A0A382XQA2</accession>
<dbReference type="PANTHER" id="PTHR23046">
    <property type="entry name" value="PHOSPHORIBOSYLAMINOIMIDAZOLE CARBOXYLASE CATALYTIC SUBUNIT"/>
    <property type="match status" value="1"/>
</dbReference>
<evidence type="ECO:0000256" key="3">
    <source>
        <dbReference type="ARBA" id="ARBA00025704"/>
    </source>
</evidence>
<dbReference type="AlphaFoldDB" id="A0A382XQA2"/>
<comment type="pathway">
    <text evidence="3">Purine metabolism.</text>
</comment>
<sequence length="169" mass="17527">MDKRVLILMGSDSDLDIMTGALKCLKEFEVGYQVCVCSVHRSPEKALGLAASARDDGFRVIIGGAGGAAHLAGALAAKTTLPVIGVPIENGALHGVDALYSTVQMPPGVPVATVAVNGAQNAAILAVQMLALSDDRLAEAMTAYKGRLVEQVEAKDARARERLESEGLS</sequence>
<dbReference type="InterPro" id="IPR024694">
    <property type="entry name" value="PurE_prokaryotes"/>
</dbReference>
<dbReference type="GO" id="GO:0006189">
    <property type="term" value="P:'de novo' IMP biosynthetic process"/>
    <property type="evidence" value="ECO:0007669"/>
    <property type="project" value="InterPro"/>
</dbReference>
<dbReference type="InterPro" id="IPR000031">
    <property type="entry name" value="PurE_dom"/>
</dbReference>
<dbReference type="GO" id="GO:0016853">
    <property type="term" value="F:isomerase activity"/>
    <property type="evidence" value="ECO:0007669"/>
    <property type="project" value="UniProtKB-KW"/>
</dbReference>
<keyword evidence="2" id="KW-0413">Isomerase</keyword>
<gene>
    <name evidence="5" type="ORF">METZ01_LOCUS426027</name>
</gene>
<feature type="domain" description="PurE" evidence="4">
    <location>
        <begin position="3"/>
        <end position="152"/>
    </location>
</feature>
<protein>
    <recommendedName>
        <fullName evidence="4">PurE domain-containing protein</fullName>
    </recommendedName>
</protein>
<dbReference type="NCBIfam" id="TIGR01162">
    <property type="entry name" value="purE"/>
    <property type="match status" value="1"/>
</dbReference>
<dbReference type="InterPro" id="IPR033747">
    <property type="entry name" value="PurE_ClassI"/>
</dbReference>
<evidence type="ECO:0000256" key="2">
    <source>
        <dbReference type="ARBA" id="ARBA00023235"/>
    </source>
</evidence>
<proteinExistence type="inferred from homology"/>
<evidence type="ECO:0000259" key="4">
    <source>
        <dbReference type="SMART" id="SM01001"/>
    </source>
</evidence>
<dbReference type="PIRSF" id="PIRSF001338">
    <property type="entry name" value="AIR_carboxylase"/>
    <property type="match status" value="1"/>
</dbReference>
<dbReference type="Pfam" id="PF00731">
    <property type="entry name" value="AIRC"/>
    <property type="match status" value="1"/>
</dbReference>
<evidence type="ECO:0000256" key="1">
    <source>
        <dbReference type="ARBA" id="ARBA00022755"/>
    </source>
</evidence>
<dbReference type="EMBL" id="UINC01169568">
    <property type="protein sequence ID" value="SVD73173.1"/>
    <property type="molecule type" value="Genomic_DNA"/>
</dbReference>
<keyword evidence="1" id="KW-0658">Purine biosynthesis</keyword>
<dbReference type="SUPFAM" id="SSF52255">
    <property type="entry name" value="N5-CAIR mutase (phosphoribosylaminoimidazole carboxylase, PurE)"/>
    <property type="match status" value="1"/>
</dbReference>
<dbReference type="PANTHER" id="PTHR23046:SF2">
    <property type="entry name" value="PHOSPHORIBOSYLAMINOIMIDAZOLE CARBOXYLASE"/>
    <property type="match status" value="1"/>
</dbReference>
<name>A0A382XQA2_9ZZZZ</name>
<evidence type="ECO:0000313" key="5">
    <source>
        <dbReference type="EMBL" id="SVD73173.1"/>
    </source>
</evidence>
<dbReference type="Gene3D" id="3.40.50.1970">
    <property type="match status" value="1"/>
</dbReference>